<dbReference type="InterPro" id="IPR012337">
    <property type="entry name" value="RNaseH-like_sf"/>
</dbReference>
<organism evidence="2 3">
    <name type="scientific">Magallana gigas</name>
    <name type="common">Pacific oyster</name>
    <name type="synonym">Crassostrea gigas</name>
    <dbReference type="NCBI Taxonomy" id="29159"/>
    <lineage>
        <taxon>Eukaryota</taxon>
        <taxon>Metazoa</taxon>
        <taxon>Spiralia</taxon>
        <taxon>Lophotrochozoa</taxon>
        <taxon>Mollusca</taxon>
        <taxon>Bivalvia</taxon>
        <taxon>Autobranchia</taxon>
        <taxon>Pteriomorphia</taxon>
        <taxon>Ostreida</taxon>
        <taxon>Ostreoidea</taxon>
        <taxon>Ostreidae</taxon>
        <taxon>Magallana</taxon>
    </lineage>
</organism>
<proteinExistence type="predicted"/>
<dbReference type="Proteomes" id="UP000005408">
    <property type="component" value="Unassembled WGS sequence"/>
</dbReference>
<reference evidence="2" key="1">
    <citation type="submission" date="2022-08" db="UniProtKB">
        <authorList>
            <consortium name="EnsemblMetazoa"/>
        </authorList>
    </citation>
    <scope>IDENTIFICATION</scope>
    <source>
        <strain evidence="2">05x7-T-G4-1.051#20</strain>
    </source>
</reference>
<dbReference type="GO" id="GO:0008408">
    <property type="term" value="F:3'-5' exonuclease activity"/>
    <property type="evidence" value="ECO:0007669"/>
    <property type="project" value="InterPro"/>
</dbReference>
<dbReference type="PANTHER" id="PTHR46814:SF1">
    <property type="entry name" value="EGALITARIAN, ISOFORM B"/>
    <property type="match status" value="1"/>
</dbReference>
<dbReference type="Gene3D" id="3.30.420.10">
    <property type="entry name" value="Ribonuclease H-like superfamily/Ribonuclease H"/>
    <property type="match status" value="1"/>
</dbReference>
<dbReference type="EnsemblMetazoa" id="G26005.1">
    <property type="protein sequence ID" value="G26005.1:cds"/>
    <property type="gene ID" value="G26005"/>
</dbReference>
<dbReference type="SUPFAM" id="SSF53098">
    <property type="entry name" value="Ribonuclease H-like"/>
    <property type="match status" value="1"/>
</dbReference>
<accession>A0A8W8L5E1</accession>
<protein>
    <recommendedName>
        <fullName evidence="1">3'-5' exonuclease domain-containing protein</fullName>
    </recommendedName>
</protein>
<dbReference type="InterPro" id="IPR002562">
    <property type="entry name" value="3'-5'_exonuclease_dom"/>
</dbReference>
<dbReference type="GO" id="GO:0006139">
    <property type="term" value="P:nucleobase-containing compound metabolic process"/>
    <property type="evidence" value="ECO:0007669"/>
    <property type="project" value="InterPro"/>
</dbReference>
<keyword evidence="3" id="KW-1185">Reference proteome</keyword>
<feature type="domain" description="3'-5' exonuclease" evidence="1">
    <location>
        <begin position="66"/>
        <end position="255"/>
    </location>
</feature>
<dbReference type="InterPro" id="IPR036397">
    <property type="entry name" value="RNaseH_sf"/>
</dbReference>
<evidence type="ECO:0000313" key="2">
    <source>
        <dbReference type="EnsemblMetazoa" id="G26005.1:cds"/>
    </source>
</evidence>
<dbReference type="GO" id="GO:0003676">
    <property type="term" value="F:nucleic acid binding"/>
    <property type="evidence" value="ECO:0007669"/>
    <property type="project" value="InterPro"/>
</dbReference>
<name>A0A8W8L5E1_MAGGI</name>
<evidence type="ECO:0000259" key="1">
    <source>
        <dbReference type="SMART" id="SM00474"/>
    </source>
</evidence>
<dbReference type="SMART" id="SM00474">
    <property type="entry name" value="35EXOc"/>
    <property type="match status" value="1"/>
</dbReference>
<sequence length="516" mass="59519">MICAYAQKLSINGTESPTDVGRVLNLFSGIAHWQGYQDSLVLLRYLYSLRYEVQVKVIKVMASKLPEVIENTARCRQVVGILEGEQVLAVDCEGVSLGVDGPLTLVQVGNYSGEVYLFDILKNKDLLGRGRLGTLLESGNIVKVMQSCSNDSAAFYHQFNLTLKNVFDTQCANLLIQEHKGRRLAPPLKLAVICEEYGGKGFSTELKDGIKTEWMKMTGDIWAKRPMTEEMILYAAGDVTAIVPEVYENQKRYLEDNNLLAKFEERVEEEIFYYIDHSFKQKRRDRVDANVKEIIRNIDATYSSNASIIDFNEDGDEYRALKRIHFREAADVSVLIDRLKTELVRKDFIDLSEKLEQEGEDFVLMRSKVHLFDYEKHPDKLIADTAKIVNRKLNDIALKDVRTKYDMQSKLVFLSQIEKEALRSMRPSGFDDPDFPQVTLHLYWLLMEEDLQKKFDEFKETQRSFKMGEGYYKKMKFYIARRTRVPESLKRKARMFKNELDRTFGRDVVPSGNAGV</sequence>
<dbReference type="AlphaFoldDB" id="A0A8W8L5E1"/>
<dbReference type="Pfam" id="PF01612">
    <property type="entry name" value="DNA_pol_A_exo1"/>
    <property type="match status" value="1"/>
</dbReference>
<dbReference type="PANTHER" id="PTHR46814">
    <property type="entry name" value="EGALITARIAN, ISOFORM B"/>
    <property type="match status" value="1"/>
</dbReference>
<evidence type="ECO:0000313" key="3">
    <source>
        <dbReference type="Proteomes" id="UP000005408"/>
    </source>
</evidence>